<comment type="caution">
    <text evidence="1">The sequence shown here is derived from an EMBL/GenBank/DDBJ whole genome shotgun (WGS) entry which is preliminary data.</text>
</comment>
<sequence length="65" mass="7272">MGWVGGWVSQESCVLRSVIGDGKTVGESFFTTESSRVRLGVKLKETETRETEICEMEKAATDYCY</sequence>
<dbReference type="Proteomes" id="UP001291623">
    <property type="component" value="Unassembled WGS sequence"/>
</dbReference>
<gene>
    <name evidence="1" type="ORF">RND71_027412</name>
</gene>
<evidence type="ECO:0000313" key="1">
    <source>
        <dbReference type="EMBL" id="KAK4351894.1"/>
    </source>
</evidence>
<organism evidence="1 2">
    <name type="scientific">Anisodus tanguticus</name>
    <dbReference type="NCBI Taxonomy" id="243964"/>
    <lineage>
        <taxon>Eukaryota</taxon>
        <taxon>Viridiplantae</taxon>
        <taxon>Streptophyta</taxon>
        <taxon>Embryophyta</taxon>
        <taxon>Tracheophyta</taxon>
        <taxon>Spermatophyta</taxon>
        <taxon>Magnoliopsida</taxon>
        <taxon>eudicotyledons</taxon>
        <taxon>Gunneridae</taxon>
        <taxon>Pentapetalae</taxon>
        <taxon>asterids</taxon>
        <taxon>lamiids</taxon>
        <taxon>Solanales</taxon>
        <taxon>Solanaceae</taxon>
        <taxon>Solanoideae</taxon>
        <taxon>Hyoscyameae</taxon>
        <taxon>Anisodus</taxon>
    </lineage>
</organism>
<accession>A0AAE1V826</accession>
<dbReference type="AlphaFoldDB" id="A0AAE1V826"/>
<dbReference type="EMBL" id="JAVYJV010000015">
    <property type="protein sequence ID" value="KAK4351894.1"/>
    <property type="molecule type" value="Genomic_DNA"/>
</dbReference>
<name>A0AAE1V826_9SOLA</name>
<reference evidence="1" key="1">
    <citation type="submission" date="2023-12" db="EMBL/GenBank/DDBJ databases">
        <title>Genome assembly of Anisodus tanguticus.</title>
        <authorList>
            <person name="Wang Y.-J."/>
        </authorList>
    </citation>
    <scope>NUCLEOTIDE SEQUENCE</scope>
    <source>
        <strain evidence="1">KB-2021</strain>
        <tissue evidence="1">Leaf</tissue>
    </source>
</reference>
<keyword evidence="2" id="KW-1185">Reference proteome</keyword>
<proteinExistence type="predicted"/>
<protein>
    <submittedName>
        <fullName evidence="1">Uncharacterized protein</fullName>
    </submittedName>
</protein>
<evidence type="ECO:0000313" key="2">
    <source>
        <dbReference type="Proteomes" id="UP001291623"/>
    </source>
</evidence>